<dbReference type="SMART" id="SM00382">
    <property type="entry name" value="AAA"/>
    <property type="match status" value="1"/>
</dbReference>
<dbReference type="Pfam" id="PF05621">
    <property type="entry name" value="TniB"/>
    <property type="match status" value="1"/>
</dbReference>
<dbReference type="EMBL" id="FNYC01000002">
    <property type="protein sequence ID" value="SEI67371.1"/>
    <property type="molecule type" value="Genomic_DNA"/>
</dbReference>
<feature type="compositionally biased region" description="Basic residues" evidence="1">
    <location>
        <begin position="311"/>
        <end position="324"/>
    </location>
</feature>
<sequence>MDINEIAKRIRQTIVSHPYYNLTFRRIFNHCGIAQPGTAITLVGPTRVGKTMLSHKLAKALIGEDVHPEQRPLIRVEAAATDGGFISSRYMTLQMLTAVGHPFHGMGSYEIRAKDSESHIRRQLVSGLEYRGTKFIVIDEAHHLLRTKSNHKAEGVLDSMKCLGNEAKCVVVFIGGYEILRHQFRSAHLNGRLLTVEFSNYGVDEEGYELFSRLLATVDAMLPWARGQTLLAHREMIYRGTSGCYGQLVHWTLGALAEMAARGESALRKSHFLETRKEVQVDVIRQDIEEGKRMLAGLPPSPRAPDEARPTGKRARRPFQRRPKRDPVGGGSDS</sequence>
<dbReference type="InterPro" id="IPR008868">
    <property type="entry name" value="TniB"/>
</dbReference>
<keyword evidence="4" id="KW-1185">Reference proteome</keyword>
<dbReference type="Gene3D" id="3.40.50.300">
    <property type="entry name" value="P-loop containing nucleotide triphosphate hydrolases"/>
    <property type="match status" value="1"/>
</dbReference>
<accession>A0A1H6SHK8</accession>
<proteinExistence type="predicted"/>
<evidence type="ECO:0000256" key="1">
    <source>
        <dbReference type="SAM" id="MobiDB-lite"/>
    </source>
</evidence>
<gene>
    <name evidence="3" type="ORF">SAMN04487997_1419</name>
</gene>
<evidence type="ECO:0000313" key="4">
    <source>
        <dbReference type="Proteomes" id="UP000199420"/>
    </source>
</evidence>
<dbReference type="OrthoDB" id="9086539at2"/>
<evidence type="ECO:0000259" key="2">
    <source>
        <dbReference type="SMART" id="SM00382"/>
    </source>
</evidence>
<dbReference type="STRING" id="529704.SAMN02927913_1334"/>
<dbReference type="AlphaFoldDB" id="A0A1H6SHK8"/>
<evidence type="ECO:0000313" key="3">
    <source>
        <dbReference type="EMBL" id="SEI67371.1"/>
    </source>
</evidence>
<feature type="domain" description="AAA+ ATPase" evidence="2">
    <location>
        <begin position="36"/>
        <end position="195"/>
    </location>
</feature>
<reference evidence="3 4" key="1">
    <citation type="submission" date="2016-10" db="EMBL/GenBank/DDBJ databases">
        <authorList>
            <person name="de Groot N.N."/>
        </authorList>
    </citation>
    <scope>NUCLEOTIDE SEQUENCE [LARGE SCALE GENOMIC DNA]</scope>
    <source>
        <strain evidence="3 4">DSM 26515</strain>
    </source>
</reference>
<feature type="region of interest" description="Disordered" evidence="1">
    <location>
        <begin position="292"/>
        <end position="334"/>
    </location>
</feature>
<dbReference type="RefSeq" id="WP_091335138.1">
    <property type="nucleotide sequence ID" value="NZ_FNYC01000002.1"/>
</dbReference>
<organism evidence="3 4">
    <name type="scientific">Frateuria terrea</name>
    <dbReference type="NCBI Taxonomy" id="529704"/>
    <lineage>
        <taxon>Bacteria</taxon>
        <taxon>Pseudomonadati</taxon>
        <taxon>Pseudomonadota</taxon>
        <taxon>Gammaproteobacteria</taxon>
        <taxon>Lysobacterales</taxon>
        <taxon>Rhodanobacteraceae</taxon>
        <taxon>Frateuria</taxon>
    </lineage>
</organism>
<dbReference type="SUPFAM" id="SSF52540">
    <property type="entry name" value="P-loop containing nucleoside triphosphate hydrolases"/>
    <property type="match status" value="1"/>
</dbReference>
<name>A0A1H6SHK8_9GAMM</name>
<dbReference type="InterPro" id="IPR003593">
    <property type="entry name" value="AAA+_ATPase"/>
</dbReference>
<dbReference type="InterPro" id="IPR027417">
    <property type="entry name" value="P-loop_NTPase"/>
</dbReference>
<protein>
    <submittedName>
        <fullName evidence="3">AAA domain-containing protein</fullName>
    </submittedName>
</protein>
<dbReference type="Proteomes" id="UP000199420">
    <property type="component" value="Unassembled WGS sequence"/>
</dbReference>